<keyword evidence="10" id="KW-1185">Reference proteome</keyword>
<keyword evidence="2" id="KW-0328">Glycosyltransferase</keyword>
<evidence type="ECO:0000256" key="2">
    <source>
        <dbReference type="ARBA" id="ARBA00022676"/>
    </source>
</evidence>
<protein>
    <submittedName>
        <fullName evidence="9">Possible integral membrane protein</fullName>
    </submittedName>
</protein>
<accession>A0A160P3V4</accession>
<feature type="transmembrane region" description="Helical" evidence="8">
    <location>
        <begin position="372"/>
        <end position="392"/>
    </location>
</feature>
<comment type="similarity">
    <text evidence="7">Belongs to the MptA/B family.</text>
</comment>
<evidence type="ECO:0000256" key="3">
    <source>
        <dbReference type="ARBA" id="ARBA00022679"/>
    </source>
</evidence>
<dbReference type="InterPro" id="IPR049829">
    <property type="entry name" value="MptA/B-like"/>
</dbReference>
<gene>
    <name evidence="9" type="ORF">SLA_4850</name>
</gene>
<evidence type="ECO:0000256" key="8">
    <source>
        <dbReference type="SAM" id="Phobius"/>
    </source>
</evidence>
<feature type="transmembrane region" description="Helical" evidence="8">
    <location>
        <begin position="347"/>
        <end position="365"/>
    </location>
</feature>
<feature type="transmembrane region" description="Helical" evidence="8">
    <location>
        <begin position="226"/>
        <end position="243"/>
    </location>
</feature>
<feature type="transmembrane region" description="Helical" evidence="8">
    <location>
        <begin position="43"/>
        <end position="66"/>
    </location>
</feature>
<feature type="transmembrane region" description="Helical" evidence="8">
    <location>
        <begin position="398"/>
        <end position="424"/>
    </location>
</feature>
<feature type="transmembrane region" description="Helical" evidence="8">
    <location>
        <begin position="436"/>
        <end position="456"/>
    </location>
</feature>
<sequence length="480" mass="48342">MWVFSAAGCRWLGAAGSLAVTAGGWTAGALPVRGGAGLWQPHGPAATTAGAILAYLGLTLLLAAWWQYGRLLRAGDPGSRGGTLTTLGLWAGPLVLAPPLHSADVYSYIAQGAMVLEGHDVYGAGPAVLTPGELGFDAAASVGGHWTDTPAPYGPAFLVLAEAVVKLTGGSVVPAVLGMRLIALGALALIVWAVRGLGGGPGALWLAALNPLLLVHVVAGTHNDGLMIGLLLAGVLLAVRGRWVAGSAVVGLAVMVKSPAALGLLFIGVLVARRRGGAAGVARGLVLPGAVAAAVSAGATLLAGTGFGWLRTQSVAATIHTALSATSDLGLGLGLLVADDPDPVKGVVRQLGLAAAVAVIAVVAWRAWRGRIDVLLGLGISLLVLVALSPMVQPWYLLWGTCVVAAVAWDGRLGWFLAVLCGALTYETAPSGHTPWYGFVLAALALTVGLLLPRVAPLDASSPAAIPGPCTVPRRPADRH</sequence>
<feature type="transmembrane region" description="Helical" evidence="8">
    <location>
        <begin position="249"/>
        <end position="272"/>
    </location>
</feature>
<evidence type="ECO:0000313" key="9">
    <source>
        <dbReference type="EMBL" id="BAU85734.1"/>
    </source>
</evidence>
<dbReference type="GO" id="GO:0016757">
    <property type="term" value="F:glycosyltransferase activity"/>
    <property type="evidence" value="ECO:0007669"/>
    <property type="project" value="UniProtKB-KW"/>
</dbReference>
<feature type="transmembrane region" description="Helical" evidence="8">
    <location>
        <begin position="172"/>
        <end position="194"/>
    </location>
</feature>
<feature type="transmembrane region" description="Helical" evidence="8">
    <location>
        <begin position="200"/>
        <end position="219"/>
    </location>
</feature>
<keyword evidence="6 8" id="KW-0472">Membrane</keyword>
<dbReference type="AlphaFoldDB" id="A0A160P3V4"/>
<feature type="transmembrane region" description="Helical" evidence="8">
    <location>
        <begin position="284"/>
        <end position="310"/>
    </location>
</feature>
<keyword evidence="4 8" id="KW-0812">Transmembrane</keyword>
<reference evidence="9 10" key="1">
    <citation type="journal article" date="2016" name="Genome Announc.">
        <title>Complete Genome Sequence of Thiostrepton-Producing Streptomyces laurentii ATCC 31255.</title>
        <authorList>
            <person name="Doi K."/>
            <person name="Fujino Y."/>
            <person name="Nagayoshi Y."/>
            <person name="Ohshima T."/>
            <person name="Ogata S."/>
        </authorList>
    </citation>
    <scope>NUCLEOTIDE SEQUENCE [LARGE SCALE GENOMIC DNA]</scope>
    <source>
        <strain evidence="9 10">ATCC 31255</strain>
    </source>
</reference>
<dbReference type="GO" id="GO:0016020">
    <property type="term" value="C:membrane"/>
    <property type="evidence" value="ECO:0007669"/>
    <property type="project" value="UniProtKB-SubCell"/>
</dbReference>
<organism evidence="9 10">
    <name type="scientific">Streptomyces laurentii</name>
    <dbReference type="NCBI Taxonomy" id="39478"/>
    <lineage>
        <taxon>Bacteria</taxon>
        <taxon>Bacillati</taxon>
        <taxon>Actinomycetota</taxon>
        <taxon>Actinomycetes</taxon>
        <taxon>Kitasatosporales</taxon>
        <taxon>Streptomycetaceae</taxon>
        <taxon>Streptomyces</taxon>
    </lineage>
</organism>
<evidence type="ECO:0000256" key="1">
    <source>
        <dbReference type="ARBA" id="ARBA00004141"/>
    </source>
</evidence>
<dbReference type="KEGG" id="slau:SLA_4850"/>
<proteinExistence type="inferred from homology"/>
<dbReference type="RefSeq" id="WP_359880570.1">
    <property type="nucleotide sequence ID" value="NZ_JBEYHT010000041.1"/>
</dbReference>
<evidence type="ECO:0000313" key="10">
    <source>
        <dbReference type="Proteomes" id="UP000217676"/>
    </source>
</evidence>
<keyword evidence="3" id="KW-0808">Transferase</keyword>
<evidence type="ECO:0000256" key="4">
    <source>
        <dbReference type="ARBA" id="ARBA00022692"/>
    </source>
</evidence>
<evidence type="ECO:0000256" key="7">
    <source>
        <dbReference type="ARBA" id="ARBA00043987"/>
    </source>
</evidence>
<dbReference type="EMBL" id="AP017424">
    <property type="protein sequence ID" value="BAU85734.1"/>
    <property type="molecule type" value="Genomic_DNA"/>
</dbReference>
<dbReference type="Proteomes" id="UP000217676">
    <property type="component" value="Chromosome"/>
</dbReference>
<dbReference type="NCBIfam" id="NF038066">
    <property type="entry name" value="MptB"/>
    <property type="match status" value="1"/>
</dbReference>
<dbReference type="Pfam" id="PF26314">
    <property type="entry name" value="MptA_B_family"/>
    <property type="match status" value="1"/>
</dbReference>
<keyword evidence="5 8" id="KW-1133">Transmembrane helix</keyword>
<evidence type="ECO:0000256" key="5">
    <source>
        <dbReference type="ARBA" id="ARBA00022989"/>
    </source>
</evidence>
<evidence type="ECO:0000256" key="6">
    <source>
        <dbReference type="ARBA" id="ARBA00023136"/>
    </source>
</evidence>
<comment type="subcellular location">
    <subcellularLocation>
        <location evidence="1">Membrane</location>
        <topology evidence="1">Multi-pass membrane protein</topology>
    </subcellularLocation>
</comment>
<name>A0A160P3V4_STRLU</name>